<dbReference type="RefSeq" id="WP_097840189.1">
    <property type="nucleotide sequence ID" value="NZ_NMTY01000032.1"/>
</dbReference>
<comment type="caution">
    <text evidence="1">The sequence shown here is derived from an EMBL/GenBank/DDBJ whole genome shotgun (WGS) entry which is preliminary data.</text>
</comment>
<accession>A0A2A7AMF7</accession>
<evidence type="ECO:0008006" key="3">
    <source>
        <dbReference type="Google" id="ProtNLM"/>
    </source>
</evidence>
<dbReference type="AlphaFoldDB" id="A0A2A7AMF7"/>
<proteinExistence type="predicted"/>
<reference evidence="1 2" key="1">
    <citation type="journal article" date="2017" name="Front. Microbiol.">
        <title>New Insights into the Diversity of the Genus Faecalibacterium.</title>
        <authorList>
            <person name="Benevides L."/>
            <person name="Burman S."/>
            <person name="Martin R."/>
            <person name="Robert V."/>
            <person name="Thomas M."/>
            <person name="Miquel S."/>
            <person name="Chain F."/>
            <person name="Sokol H."/>
            <person name="Bermudez-Humaran L.G."/>
            <person name="Morrison M."/>
            <person name="Langella P."/>
            <person name="Azevedo V.A."/>
            <person name="Chatel J.M."/>
            <person name="Soares S."/>
        </authorList>
    </citation>
    <scope>NUCLEOTIDE SEQUENCE [LARGE SCALE GENOMIC DNA]</scope>
    <source>
        <strain evidence="1 2">CNCM I 4575</strain>
    </source>
</reference>
<sequence>MPNWCEGKLKVRGKKEDIMKWLAECVSVWKPDVEKGKPLYDALVYKKDEDGVSYTYDEEFDELHVNVKHDAHIAGTRRNFVEKHENDFSFGAEDGNEIIVLPVKAAWALESEPYEELSKKYGLDFRFYGYERNMEFNQEIEVVKGVTTIDREIKFKDYWWECPDPMLGG</sequence>
<organism evidence="1 2">
    <name type="scientific">Faecalibacterium prausnitzii</name>
    <dbReference type="NCBI Taxonomy" id="853"/>
    <lineage>
        <taxon>Bacteria</taxon>
        <taxon>Bacillati</taxon>
        <taxon>Bacillota</taxon>
        <taxon>Clostridia</taxon>
        <taxon>Eubacteriales</taxon>
        <taxon>Oscillospiraceae</taxon>
        <taxon>Faecalibacterium</taxon>
    </lineage>
</organism>
<evidence type="ECO:0000313" key="1">
    <source>
        <dbReference type="EMBL" id="PDX80188.1"/>
    </source>
</evidence>
<protein>
    <recommendedName>
        <fullName evidence="3">YubB ferredoxin-like domain-containing protein</fullName>
    </recommendedName>
</protein>
<gene>
    <name evidence="1" type="ORF">CGS58_13280</name>
</gene>
<evidence type="ECO:0000313" key="2">
    <source>
        <dbReference type="Proteomes" id="UP000220005"/>
    </source>
</evidence>
<name>A0A2A7AMF7_9FIRM</name>
<dbReference type="EMBL" id="NMTY01000032">
    <property type="protein sequence ID" value="PDX80188.1"/>
    <property type="molecule type" value="Genomic_DNA"/>
</dbReference>
<dbReference type="Proteomes" id="UP000220005">
    <property type="component" value="Unassembled WGS sequence"/>
</dbReference>